<feature type="domain" description="AAA+ ATPase" evidence="3">
    <location>
        <begin position="489"/>
        <end position="625"/>
    </location>
</feature>
<dbReference type="SUPFAM" id="SSF52540">
    <property type="entry name" value="P-loop containing nucleoside triphosphate hydrolases"/>
    <property type="match status" value="2"/>
</dbReference>
<dbReference type="PANTHER" id="PTHR23077">
    <property type="entry name" value="AAA-FAMILY ATPASE"/>
    <property type="match status" value="1"/>
</dbReference>
<dbReference type="AlphaFoldDB" id="A0AA88GPR3"/>
<dbReference type="InterPro" id="IPR003960">
    <property type="entry name" value="ATPase_AAA_CS"/>
</dbReference>
<evidence type="ECO:0000313" key="5">
    <source>
        <dbReference type="Proteomes" id="UP000816034"/>
    </source>
</evidence>
<proteinExistence type="predicted"/>
<dbReference type="Pfam" id="PF00004">
    <property type="entry name" value="AAA"/>
    <property type="match status" value="2"/>
</dbReference>
<feature type="domain" description="AAA+ ATPase" evidence="3">
    <location>
        <begin position="169"/>
        <end position="348"/>
    </location>
</feature>
<dbReference type="GO" id="GO:0005737">
    <property type="term" value="C:cytoplasm"/>
    <property type="evidence" value="ECO:0007669"/>
    <property type="project" value="TreeGrafter"/>
</dbReference>
<dbReference type="FunFam" id="3.40.50.300:FF:000661">
    <property type="entry name" value="calmodulin-interacting protein 111 isoform X1"/>
    <property type="match status" value="1"/>
</dbReference>
<evidence type="ECO:0000256" key="2">
    <source>
        <dbReference type="ARBA" id="ARBA00022840"/>
    </source>
</evidence>
<dbReference type="EMBL" id="PYSW02000015">
    <property type="protein sequence ID" value="KAG2386675.1"/>
    <property type="molecule type" value="Genomic_DNA"/>
</dbReference>
<organism evidence="4 5">
    <name type="scientific">Naegleria lovaniensis</name>
    <name type="common">Amoeba</name>
    <dbReference type="NCBI Taxonomy" id="51637"/>
    <lineage>
        <taxon>Eukaryota</taxon>
        <taxon>Discoba</taxon>
        <taxon>Heterolobosea</taxon>
        <taxon>Tetramitia</taxon>
        <taxon>Eutetramitia</taxon>
        <taxon>Vahlkampfiidae</taxon>
        <taxon>Naegleria</taxon>
    </lineage>
</organism>
<dbReference type="InterPro" id="IPR050168">
    <property type="entry name" value="AAA_ATPase_domain"/>
</dbReference>
<dbReference type="SMART" id="SM00382">
    <property type="entry name" value="AAA"/>
    <property type="match status" value="2"/>
</dbReference>
<dbReference type="Gene3D" id="3.40.50.300">
    <property type="entry name" value="P-loop containing nucleotide triphosphate hydrolases"/>
    <property type="match status" value="2"/>
</dbReference>
<protein>
    <recommendedName>
        <fullName evidence="3">AAA+ ATPase domain-containing protein</fullName>
    </recommendedName>
</protein>
<evidence type="ECO:0000259" key="3">
    <source>
        <dbReference type="SMART" id="SM00382"/>
    </source>
</evidence>
<dbReference type="InterPro" id="IPR003959">
    <property type="entry name" value="ATPase_AAA_core"/>
</dbReference>
<dbReference type="PROSITE" id="PS00674">
    <property type="entry name" value="AAA"/>
    <property type="match status" value="1"/>
</dbReference>
<accession>A0AA88GPR3</accession>
<dbReference type="Proteomes" id="UP000816034">
    <property type="component" value="Unassembled WGS sequence"/>
</dbReference>
<dbReference type="InterPro" id="IPR041569">
    <property type="entry name" value="AAA_lid_3"/>
</dbReference>
<reference evidence="4 5" key="1">
    <citation type="journal article" date="2018" name="BMC Genomics">
        <title>The genome of Naegleria lovaniensis, the basis for a comparative approach to unravel pathogenicity factors of the human pathogenic amoeba N. fowleri.</title>
        <authorList>
            <person name="Liechti N."/>
            <person name="Schurch N."/>
            <person name="Bruggmann R."/>
            <person name="Wittwer M."/>
        </authorList>
    </citation>
    <scope>NUCLEOTIDE SEQUENCE [LARGE SCALE GENOMIC DNA]</scope>
    <source>
        <strain evidence="4 5">ATCC 30569</strain>
    </source>
</reference>
<comment type="caution">
    <text evidence="4">The sequence shown here is derived from an EMBL/GenBank/DDBJ whole genome shotgun (WGS) entry which is preliminary data.</text>
</comment>
<gene>
    <name evidence="4" type="ORF">C9374_002419</name>
</gene>
<keyword evidence="2" id="KW-0067">ATP-binding</keyword>
<dbReference type="GeneID" id="68094875"/>
<keyword evidence="5" id="KW-1185">Reference proteome</keyword>
<dbReference type="PANTHER" id="PTHR23077:SF27">
    <property type="entry name" value="ATPASE FAMILY GENE 2 PROTEIN HOMOLOG A"/>
    <property type="match status" value="1"/>
</dbReference>
<evidence type="ECO:0000313" key="4">
    <source>
        <dbReference type="EMBL" id="KAG2386675.1"/>
    </source>
</evidence>
<keyword evidence="1" id="KW-0547">Nucleotide-binding</keyword>
<name>A0AA88GPR3_NAELO</name>
<dbReference type="RefSeq" id="XP_044550667.1">
    <property type="nucleotide sequence ID" value="XM_044691835.1"/>
</dbReference>
<dbReference type="InterPro" id="IPR003593">
    <property type="entry name" value="AAA+_ATPase"/>
</dbReference>
<sequence>MTSTSNSVQQHSFKINVLIHVPPSCTNTITNHPLLRSYVLLQLMEQSESGQVVFTHFHHVVQTTISMQHNVLQVELSFTSFLPTNSSMSDGNASDLTSSFQHLFPYRIGMDSPIVFNFKVATTQEDAKSQSSKTATTARRKYQCGGLKKEYDLLKKTLKQMIDLGENNVSAGVLIHGLSGTGKDLLVNTVLQDLFIEASSNNGISQGQVDDHHASSRINIDMDENYQLNITALHASMFTSKVYGQNEAKMRQFFQNPNQLGHTQSIYSYKFIILQDLDQLAPSNQIIQDSSIASKGGKRLVSTLLHALDDCPKKRIIVIGVTNQFSKIDPSIKRSGRLDQAVIECPIPGEAERVDILRAIFEQCNIETQENLISKVASVTHGFVGSDLKSLCNEAILQYFMKGEILSNDHRHDTTSSSNTPPTLTLNYDLFENALVHVRPSAIRHILVEVPKVFWNDIGGQDNVKQALKESIEWPFKYAEHFKRMKIRAPRGVLLYGPPGCSKTLQAKALATEAKLNFLAVRGPELFSKWVGESERAVQQIFAKARQAAPSIIFFDEIDGLGVERGSGGNSVGDRVLSQLLQELDGIDPLQGVTIIAATNRPDLLDKALLRPGRIDRMLYVAPPDASARKEIMNIQLKRMSHNITPEQIEQIVNGTENYSGAEMTALCREAAYLALQENIHAEYVEFKHFEAARRTILPRITQEMLDFYKEFANKNRAD</sequence>
<evidence type="ECO:0000256" key="1">
    <source>
        <dbReference type="ARBA" id="ARBA00022741"/>
    </source>
</evidence>
<dbReference type="InterPro" id="IPR027417">
    <property type="entry name" value="P-loop_NTPase"/>
</dbReference>
<dbReference type="GO" id="GO:0005524">
    <property type="term" value="F:ATP binding"/>
    <property type="evidence" value="ECO:0007669"/>
    <property type="project" value="UniProtKB-KW"/>
</dbReference>
<dbReference type="GO" id="GO:0016887">
    <property type="term" value="F:ATP hydrolysis activity"/>
    <property type="evidence" value="ECO:0007669"/>
    <property type="project" value="InterPro"/>
</dbReference>
<dbReference type="Pfam" id="PF17862">
    <property type="entry name" value="AAA_lid_3"/>
    <property type="match status" value="2"/>
</dbReference>
<dbReference type="Gene3D" id="1.10.8.60">
    <property type="match status" value="2"/>
</dbReference>
<dbReference type="CDD" id="cd19511">
    <property type="entry name" value="RecA-like_CDC48_r2-like"/>
    <property type="match status" value="1"/>
</dbReference>